<evidence type="ECO:0000256" key="2">
    <source>
        <dbReference type="ARBA" id="ARBA00022692"/>
    </source>
</evidence>
<dbReference type="InterPro" id="IPR046964">
    <property type="entry name" value="RTN1-4"/>
</dbReference>
<dbReference type="PANTHER" id="PTHR45799">
    <property type="entry name" value="RETICULON-LIKE PROTEIN"/>
    <property type="match status" value="1"/>
</dbReference>
<keyword evidence="4 6" id="KW-1133">Transmembrane helix</keyword>
<reference evidence="8" key="1">
    <citation type="submission" date="2021-01" db="EMBL/GenBank/DDBJ databases">
        <authorList>
            <person name="Zahm M."/>
            <person name="Roques C."/>
            <person name="Cabau C."/>
            <person name="Klopp C."/>
            <person name="Donnadieu C."/>
            <person name="Jouanno E."/>
            <person name="Lampietro C."/>
            <person name="Louis A."/>
            <person name="Herpin A."/>
            <person name="Echchiki A."/>
            <person name="Berthelot C."/>
            <person name="Parey E."/>
            <person name="Roest-Crollius H."/>
            <person name="Braasch I."/>
            <person name="Postlethwait J."/>
            <person name="Bobe J."/>
            <person name="Montfort J."/>
            <person name="Bouchez O."/>
            <person name="Begum T."/>
            <person name="Mejri S."/>
            <person name="Adams A."/>
            <person name="Chen W.-J."/>
            <person name="Guiguen Y."/>
        </authorList>
    </citation>
    <scope>NUCLEOTIDE SEQUENCE</scope>
    <source>
        <tissue evidence="8">Blood</tissue>
    </source>
</reference>
<dbReference type="Gene3D" id="1.20.5.2480">
    <property type="match status" value="1"/>
</dbReference>
<evidence type="ECO:0000256" key="3">
    <source>
        <dbReference type="ARBA" id="ARBA00022824"/>
    </source>
</evidence>
<keyword evidence="9" id="KW-1185">Reference proteome</keyword>
<dbReference type="GO" id="GO:0043005">
    <property type="term" value="C:neuron projection"/>
    <property type="evidence" value="ECO:0007669"/>
    <property type="project" value="TreeGrafter"/>
</dbReference>
<name>A0A8T3E769_9TELE</name>
<feature type="transmembrane region" description="Helical" evidence="6">
    <location>
        <begin position="14"/>
        <end position="34"/>
    </location>
</feature>
<evidence type="ECO:0000313" key="9">
    <source>
        <dbReference type="Proteomes" id="UP000829720"/>
    </source>
</evidence>
<evidence type="ECO:0000259" key="7">
    <source>
        <dbReference type="PROSITE" id="PS50845"/>
    </source>
</evidence>
<keyword evidence="5 6" id="KW-0472">Membrane</keyword>
<evidence type="ECO:0000256" key="4">
    <source>
        <dbReference type="ARBA" id="ARBA00022989"/>
    </source>
</evidence>
<dbReference type="Pfam" id="PF02453">
    <property type="entry name" value="Reticulon"/>
    <property type="match status" value="1"/>
</dbReference>
<dbReference type="GO" id="GO:0071787">
    <property type="term" value="P:endoplasmic reticulum tubular network formation"/>
    <property type="evidence" value="ECO:0007669"/>
    <property type="project" value="TreeGrafter"/>
</dbReference>
<dbReference type="EMBL" id="JAERUA010000002">
    <property type="protein sequence ID" value="KAI1903844.1"/>
    <property type="molecule type" value="Genomic_DNA"/>
</dbReference>
<comment type="caution">
    <text evidence="8">The sequence shown here is derived from an EMBL/GenBank/DDBJ whole genome shotgun (WGS) entry which is preliminary data.</text>
</comment>
<feature type="transmembrane region" description="Helical" evidence="6">
    <location>
        <begin position="133"/>
        <end position="155"/>
    </location>
</feature>
<sequence length="197" mass="22321">MASKVLDLIYWREMGRTGLVFTGLVVGLLCMFQLSAITVVSHLSLGIMCFTLPVRLLFKALELLRWSSGDHPFQAYIEPDESLTEDQTILYVQRFIVMTASAVTEIKRLLFVANLFDSIKFIVLMYLLTHVGILCNGLTLLIIGVICIFSLPIFYRRQQERIDKLVALVTSPFRKTAELIQLLYQRAKAKPPPTPAP</sequence>
<comment type="subcellular location">
    <subcellularLocation>
        <location evidence="1 6">Endoplasmic reticulum membrane</location>
        <topology evidence="1 6">Multi-pass membrane protein</topology>
    </subcellularLocation>
</comment>
<dbReference type="GO" id="GO:0014069">
    <property type="term" value="C:postsynaptic density"/>
    <property type="evidence" value="ECO:0007669"/>
    <property type="project" value="TreeGrafter"/>
</dbReference>
<gene>
    <name evidence="8" type="ORF">AGOR_G00031400</name>
</gene>
<dbReference type="GO" id="GO:0005789">
    <property type="term" value="C:endoplasmic reticulum membrane"/>
    <property type="evidence" value="ECO:0007669"/>
    <property type="project" value="UniProtKB-SubCell"/>
</dbReference>
<dbReference type="InterPro" id="IPR003388">
    <property type="entry name" value="Reticulon"/>
</dbReference>
<accession>A0A8T3E769</accession>
<feature type="domain" description="Reticulon" evidence="7">
    <location>
        <begin position="5"/>
        <end position="197"/>
    </location>
</feature>
<dbReference type="GO" id="GO:0007420">
    <property type="term" value="P:brain development"/>
    <property type="evidence" value="ECO:0007669"/>
    <property type="project" value="TreeGrafter"/>
</dbReference>
<keyword evidence="2 6" id="KW-0812">Transmembrane</keyword>
<dbReference type="GO" id="GO:0030182">
    <property type="term" value="P:neuron differentiation"/>
    <property type="evidence" value="ECO:0007669"/>
    <property type="project" value="TreeGrafter"/>
</dbReference>
<organism evidence="8 9">
    <name type="scientific">Albula goreensis</name>
    <dbReference type="NCBI Taxonomy" id="1534307"/>
    <lineage>
        <taxon>Eukaryota</taxon>
        <taxon>Metazoa</taxon>
        <taxon>Chordata</taxon>
        <taxon>Craniata</taxon>
        <taxon>Vertebrata</taxon>
        <taxon>Euteleostomi</taxon>
        <taxon>Actinopterygii</taxon>
        <taxon>Neopterygii</taxon>
        <taxon>Teleostei</taxon>
        <taxon>Albuliformes</taxon>
        <taxon>Albulidae</taxon>
        <taxon>Albula</taxon>
    </lineage>
</organism>
<dbReference type="Proteomes" id="UP000829720">
    <property type="component" value="Unassembled WGS sequence"/>
</dbReference>
<evidence type="ECO:0000256" key="1">
    <source>
        <dbReference type="ARBA" id="ARBA00004477"/>
    </source>
</evidence>
<evidence type="ECO:0000313" key="8">
    <source>
        <dbReference type="EMBL" id="KAI1903844.1"/>
    </source>
</evidence>
<protein>
    <recommendedName>
        <fullName evidence="6">Reticulon</fullName>
    </recommendedName>
</protein>
<evidence type="ECO:0000256" key="5">
    <source>
        <dbReference type="ARBA" id="ARBA00023136"/>
    </source>
</evidence>
<dbReference type="AlphaFoldDB" id="A0A8T3E769"/>
<dbReference type="PANTHER" id="PTHR45799:SF7">
    <property type="entry name" value="RETICULON"/>
    <property type="match status" value="1"/>
</dbReference>
<feature type="non-terminal residue" evidence="8">
    <location>
        <position position="197"/>
    </location>
</feature>
<proteinExistence type="predicted"/>
<dbReference type="OrthoDB" id="567788at2759"/>
<evidence type="ECO:0000256" key="6">
    <source>
        <dbReference type="RuleBase" id="RU210713"/>
    </source>
</evidence>
<keyword evidence="3 6" id="KW-0256">Endoplasmic reticulum</keyword>
<dbReference type="PROSITE" id="PS50845">
    <property type="entry name" value="RETICULON"/>
    <property type="match status" value="1"/>
</dbReference>